<dbReference type="AlphaFoldDB" id="A0A830HCL1"/>
<keyword evidence="3" id="KW-1185">Reference proteome</keyword>
<dbReference type="InterPro" id="IPR038538">
    <property type="entry name" value="MTERF_sf"/>
</dbReference>
<feature type="compositionally biased region" description="Basic and acidic residues" evidence="1">
    <location>
        <begin position="381"/>
        <end position="390"/>
    </location>
</feature>
<dbReference type="Proteomes" id="UP000660262">
    <property type="component" value="Unassembled WGS sequence"/>
</dbReference>
<protein>
    <submittedName>
        <fullName evidence="2">Uncharacterized protein</fullName>
    </submittedName>
</protein>
<name>A0A830HCL1_9CHLO</name>
<sequence length="519" mass="54876">MAPLALAAGMACMSSKSRSGSGSGSFQKSLSQVPGKRRGGPLRRPPPSTSTLLAATGRAFSCSRVPSVFRVFNLPSRSRSSKAVASSSPISQSQPLSLDGSENRSETLVEALVDVLGSHVAATEAISRAAQLGLRKPEHVRAIAKALTDVLGGGDAMVSAISRSPALLLCSATSVRTALPAISHALESLQSAMLEENPDAEVEEVEDVVADLVVKVPSILQVSPAGARASADALRVALGATLAHEVVSRSPRLLCSRAATLTESADACVRVLGLSESTELIRRTPSVLRSKAATIEAAADFFRETFGEEQMQHMLGRNVSILGTKRATLEGSWQAWRDDVFGGDREAALDFVTKRPQLLRSKGESIVGSVRVVHERLLRREPEKHFKDGGGDDSDGDGDSALNPDDVLAALRKIGPYAATCKPEHISGVIDALSDAMGSAGAARNTCLSYPRVLSLHPGTLRSRLTVLESALDDRLGGNSVDERRRLLSESSSTVGRLLRESFDVTNARAFADKLCEDV</sequence>
<dbReference type="EMBL" id="BNJQ01000004">
    <property type="protein sequence ID" value="GHP03079.1"/>
    <property type="molecule type" value="Genomic_DNA"/>
</dbReference>
<organism evidence="2 3">
    <name type="scientific">Pycnococcus provasolii</name>
    <dbReference type="NCBI Taxonomy" id="41880"/>
    <lineage>
        <taxon>Eukaryota</taxon>
        <taxon>Viridiplantae</taxon>
        <taxon>Chlorophyta</taxon>
        <taxon>Pseudoscourfieldiophyceae</taxon>
        <taxon>Pseudoscourfieldiales</taxon>
        <taxon>Pycnococcaceae</taxon>
        <taxon>Pycnococcus</taxon>
    </lineage>
</organism>
<comment type="caution">
    <text evidence="2">The sequence shown here is derived from an EMBL/GenBank/DDBJ whole genome shotgun (WGS) entry which is preliminary data.</text>
</comment>
<gene>
    <name evidence="2" type="ORF">PPROV_000183400</name>
</gene>
<reference evidence="2" key="1">
    <citation type="submission" date="2020-10" db="EMBL/GenBank/DDBJ databases">
        <title>Unveiling of a novel bifunctional photoreceptor, Dualchrome1, isolated from a cosmopolitan green alga.</title>
        <authorList>
            <person name="Suzuki S."/>
            <person name="Kawachi M."/>
        </authorList>
    </citation>
    <scope>NUCLEOTIDE SEQUENCE</scope>
    <source>
        <strain evidence="2">NIES 2893</strain>
    </source>
</reference>
<dbReference type="Gene3D" id="1.25.70.10">
    <property type="entry name" value="Transcription termination factor 3, mitochondrial"/>
    <property type="match status" value="1"/>
</dbReference>
<proteinExistence type="predicted"/>
<evidence type="ECO:0000313" key="3">
    <source>
        <dbReference type="Proteomes" id="UP000660262"/>
    </source>
</evidence>
<feature type="compositionally biased region" description="Low complexity" evidence="1">
    <location>
        <begin position="15"/>
        <end position="32"/>
    </location>
</feature>
<feature type="region of interest" description="Disordered" evidence="1">
    <location>
        <begin position="15"/>
        <end position="50"/>
    </location>
</feature>
<accession>A0A830HCL1</accession>
<feature type="region of interest" description="Disordered" evidence="1">
    <location>
        <begin position="82"/>
        <end position="102"/>
    </location>
</feature>
<feature type="region of interest" description="Disordered" evidence="1">
    <location>
        <begin position="381"/>
        <end position="402"/>
    </location>
</feature>
<feature type="compositionally biased region" description="Low complexity" evidence="1">
    <location>
        <begin position="82"/>
        <end position="98"/>
    </location>
</feature>
<evidence type="ECO:0000256" key="1">
    <source>
        <dbReference type="SAM" id="MobiDB-lite"/>
    </source>
</evidence>
<evidence type="ECO:0000313" key="2">
    <source>
        <dbReference type="EMBL" id="GHP03079.1"/>
    </source>
</evidence>